<protein>
    <submittedName>
        <fullName evidence="6">Uncharacterized protein</fullName>
    </submittedName>
</protein>
<organism evidence="6 7">
    <name type="scientific">Psylliodes chrysocephalus</name>
    <dbReference type="NCBI Taxonomy" id="3402493"/>
    <lineage>
        <taxon>Eukaryota</taxon>
        <taxon>Metazoa</taxon>
        <taxon>Ecdysozoa</taxon>
        <taxon>Arthropoda</taxon>
        <taxon>Hexapoda</taxon>
        <taxon>Insecta</taxon>
        <taxon>Pterygota</taxon>
        <taxon>Neoptera</taxon>
        <taxon>Endopterygota</taxon>
        <taxon>Coleoptera</taxon>
        <taxon>Polyphaga</taxon>
        <taxon>Cucujiformia</taxon>
        <taxon>Chrysomeloidea</taxon>
        <taxon>Chrysomelidae</taxon>
        <taxon>Galerucinae</taxon>
        <taxon>Alticini</taxon>
        <taxon>Psylliodes</taxon>
    </lineage>
</organism>
<dbReference type="PROSITE" id="PS50054">
    <property type="entry name" value="TYR_PHOSPHATASE_DUAL"/>
    <property type="match status" value="1"/>
</dbReference>
<evidence type="ECO:0000259" key="4">
    <source>
        <dbReference type="PROSITE" id="PS50054"/>
    </source>
</evidence>
<evidence type="ECO:0000256" key="2">
    <source>
        <dbReference type="ARBA" id="ARBA00022801"/>
    </source>
</evidence>
<sequence>MEVDSIIEQSNKFSENIVQNILNETQDVEIRSSESPESELLSRLCPYISTNMSEITDNLILTSASNVNPQVLETCGISCIISCAPELPDPPLNNNVIYYKVDVVDSGCSRIFSYFDKAANLIQQVSNLGGKSLIYCVAGVSRSASICIAHLMKYHRLSLLDAYNYIKLRRSRIKPNCGFFKQLIEYEKQLFGCNTVQMVFNEVVQMEIPDVYDKDYRPITSFVKKIKNRRY</sequence>
<dbReference type="Pfam" id="PF00782">
    <property type="entry name" value="DSPc"/>
    <property type="match status" value="1"/>
</dbReference>
<dbReference type="InterPro" id="IPR052103">
    <property type="entry name" value="Dual_spec_Phospatases"/>
</dbReference>
<keyword evidence="2" id="KW-0378">Hydrolase</keyword>
<evidence type="ECO:0000259" key="5">
    <source>
        <dbReference type="PROSITE" id="PS50056"/>
    </source>
</evidence>
<evidence type="ECO:0000313" key="6">
    <source>
        <dbReference type="EMBL" id="CAH1104188.1"/>
    </source>
</evidence>
<evidence type="ECO:0000256" key="1">
    <source>
        <dbReference type="ARBA" id="ARBA00008601"/>
    </source>
</evidence>
<dbReference type="PANTHER" id="PTHR45961:SF6">
    <property type="entry name" value="IP21249P"/>
    <property type="match status" value="1"/>
</dbReference>
<dbReference type="AlphaFoldDB" id="A0A9P0CQ33"/>
<dbReference type="CDD" id="cd14514">
    <property type="entry name" value="DUSP14-like"/>
    <property type="match status" value="1"/>
</dbReference>
<evidence type="ECO:0000256" key="3">
    <source>
        <dbReference type="ARBA" id="ARBA00022912"/>
    </source>
</evidence>
<dbReference type="Gene3D" id="3.90.190.10">
    <property type="entry name" value="Protein tyrosine phosphatase superfamily"/>
    <property type="match status" value="1"/>
</dbReference>
<dbReference type="Proteomes" id="UP001153636">
    <property type="component" value="Chromosome 16"/>
</dbReference>
<keyword evidence="3" id="KW-0904">Protein phosphatase</keyword>
<dbReference type="InterPro" id="IPR020422">
    <property type="entry name" value="TYR_PHOSPHATASE_DUAL_dom"/>
</dbReference>
<dbReference type="PROSITE" id="PS50056">
    <property type="entry name" value="TYR_PHOSPHATASE_2"/>
    <property type="match status" value="1"/>
</dbReference>
<dbReference type="SUPFAM" id="SSF52799">
    <property type="entry name" value="(Phosphotyrosine protein) phosphatases II"/>
    <property type="match status" value="1"/>
</dbReference>
<feature type="domain" description="Tyrosine specific protein phosphatases" evidence="5">
    <location>
        <begin position="112"/>
        <end position="170"/>
    </location>
</feature>
<dbReference type="InterPro" id="IPR029021">
    <property type="entry name" value="Prot-tyrosine_phosphatase-like"/>
</dbReference>
<dbReference type="PANTHER" id="PTHR45961">
    <property type="entry name" value="IP21249P"/>
    <property type="match status" value="1"/>
</dbReference>
<gene>
    <name evidence="6" type="ORF">PSYICH_LOCUS5260</name>
</gene>
<name>A0A9P0CQ33_9CUCU</name>
<dbReference type="GO" id="GO:0005737">
    <property type="term" value="C:cytoplasm"/>
    <property type="evidence" value="ECO:0007669"/>
    <property type="project" value="TreeGrafter"/>
</dbReference>
<proteinExistence type="inferred from homology"/>
<dbReference type="EMBL" id="OV651828">
    <property type="protein sequence ID" value="CAH1104188.1"/>
    <property type="molecule type" value="Genomic_DNA"/>
</dbReference>
<dbReference type="SMART" id="SM00195">
    <property type="entry name" value="DSPc"/>
    <property type="match status" value="1"/>
</dbReference>
<reference evidence="6" key="1">
    <citation type="submission" date="2022-01" db="EMBL/GenBank/DDBJ databases">
        <authorList>
            <person name="King R."/>
        </authorList>
    </citation>
    <scope>NUCLEOTIDE SEQUENCE</scope>
</reference>
<evidence type="ECO:0000313" key="7">
    <source>
        <dbReference type="Proteomes" id="UP001153636"/>
    </source>
</evidence>
<dbReference type="GO" id="GO:0004721">
    <property type="term" value="F:phosphoprotein phosphatase activity"/>
    <property type="evidence" value="ECO:0007669"/>
    <property type="project" value="UniProtKB-KW"/>
</dbReference>
<dbReference type="OrthoDB" id="285418at2759"/>
<accession>A0A9P0CQ33</accession>
<feature type="domain" description="Tyrosine-protein phosphatase" evidence="4">
    <location>
        <begin position="51"/>
        <end position="192"/>
    </location>
</feature>
<dbReference type="InterPro" id="IPR000340">
    <property type="entry name" value="Dual-sp_phosphatase_cat-dom"/>
</dbReference>
<comment type="similarity">
    <text evidence="1">Belongs to the protein-tyrosine phosphatase family. Non-receptor class dual specificity subfamily.</text>
</comment>
<keyword evidence="7" id="KW-1185">Reference proteome</keyword>
<dbReference type="InterPro" id="IPR000387">
    <property type="entry name" value="Tyr_Pase_dom"/>
</dbReference>